<protein>
    <submittedName>
        <fullName evidence="2">BTB domain-containing protein</fullName>
    </submittedName>
</protein>
<evidence type="ECO:0000313" key="1">
    <source>
        <dbReference type="Proteomes" id="UP000887580"/>
    </source>
</evidence>
<dbReference type="Proteomes" id="UP000887580">
    <property type="component" value="Unplaced"/>
</dbReference>
<organism evidence="1 2">
    <name type="scientific">Panagrolaimus sp. PS1159</name>
    <dbReference type="NCBI Taxonomy" id="55785"/>
    <lineage>
        <taxon>Eukaryota</taxon>
        <taxon>Metazoa</taxon>
        <taxon>Ecdysozoa</taxon>
        <taxon>Nematoda</taxon>
        <taxon>Chromadorea</taxon>
        <taxon>Rhabditida</taxon>
        <taxon>Tylenchina</taxon>
        <taxon>Panagrolaimomorpha</taxon>
        <taxon>Panagrolaimoidea</taxon>
        <taxon>Panagrolaimidae</taxon>
        <taxon>Panagrolaimus</taxon>
    </lineage>
</organism>
<sequence>MNFSENGCDRDFRDDKLCLTFQCALQHWIFFHIASSIHAFDVVVKSPRKELFNENNSYKCEIGIPNFEDIKFNVEYKRLQDGTMGVWITNRWDIKINGSTGNYFFNLYDEEYFAKIVHFEFDPDVVREQIASAFDNKRITNQTLTQSRINETIPKEKSILSGSPRSIQATTTSDSLPSIVSPSNNDGCNPKLVQLNLKYSDVHFYTPDGHIYGSFRCILSTMSPIFDQMFEKSPNIPVQIAINCIDSNAIQHGLDFCHGKIDKISGYETDLLIFSSEFMITKLQ</sequence>
<evidence type="ECO:0000313" key="2">
    <source>
        <dbReference type="WBParaSite" id="PS1159_v2.g8329.t1"/>
    </source>
</evidence>
<accession>A0AC35GSN0</accession>
<name>A0AC35GSN0_9BILA</name>
<dbReference type="WBParaSite" id="PS1159_v2.g8329.t1">
    <property type="protein sequence ID" value="PS1159_v2.g8329.t1"/>
    <property type="gene ID" value="PS1159_v2.g8329"/>
</dbReference>
<proteinExistence type="predicted"/>
<reference evidence="2" key="1">
    <citation type="submission" date="2022-11" db="UniProtKB">
        <authorList>
            <consortium name="WormBaseParasite"/>
        </authorList>
    </citation>
    <scope>IDENTIFICATION</scope>
</reference>